<dbReference type="PANTHER" id="PTHR22601">
    <property type="entry name" value="ISP4 LIKE PROTEIN"/>
    <property type="match status" value="1"/>
</dbReference>
<organism evidence="10 11">
    <name type="scientific">Erysiphe neolycopersici</name>
    <dbReference type="NCBI Taxonomy" id="212602"/>
    <lineage>
        <taxon>Eukaryota</taxon>
        <taxon>Fungi</taxon>
        <taxon>Dikarya</taxon>
        <taxon>Ascomycota</taxon>
        <taxon>Pezizomycotina</taxon>
        <taxon>Leotiomycetes</taxon>
        <taxon>Erysiphales</taxon>
        <taxon>Erysiphaceae</taxon>
        <taxon>Erysiphe</taxon>
    </lineage>
</organism>
<name>A0A420HXQ7_9PEZI</name>
<dbReference type="InterPro" id="IPR004813">
    <property type="entry name" value="OPT"/>
</dbReference>
<comment type="caution">
    <text evidence="10">The sequence shown here is derived from an EMBL/GenBank/DDBJ whole genome shotgun (WGS) entry which is preliminary data.</text>
</comment>
<comment type="subcellular location">
    <subcellularLocation>
        <location evidence="1">Membrane</location>
        <topology evidence="1">Multi-pass membrane protein</topology>
    </subcellularLocation>
</comment>
<gene>
    <name evidence="10" type="ORF">OnM2_034051</name>
</gene>
<dbReference type="NCBIfam" id="TIGR00727">
    <property type="entry name" value="ISP4_OPT"/>
    <property type="match status" value="1"/>
</dbReference>
<evidence type="ECO:0000256" key="9">
    <source>
        <dbReference type="SAM" id="Phobius"/>
    </source>
</evidence>
<evidence type="ECO:0000313" key="10">
    <source>
        <dbReference type="EMBL" id="RKF62254.1"/>
    </source>
</evidence>
<evidence type="ECO:0000256" key="3">
    <source>
        <dbReference type="ARBA" id="ARBA00022448"/>
    </source>
</evidence>
<feature type="transmembrane region" description="Helical" evidence="9">
    <location>
        <begin position="696"/>
        <end position="715"/>
    </location>
</feature>
<feature type="transmembrane region" description="Helical" evidence="9">
    <location>
        <begin position="464"/>
        <end position="484"/>
    </location>
</feature>
<evidence type="ECO:0000256" key="6">
    <source>
        <dbReference type="ARBA" id="ARBA00022927"/>
    </source>
</evidence>
<accession>A0A420HXQ7</accession>
<dbReference type="GO" id="GO:0016020">
    <property type="term" value="C:membrane"/>
    <property type="evidence" value="ECO:0007669"/>
    <property type="project" value="UniProtKB-SubCell"/>
</dbReference>
<evidence type="ECO:0000256" key="7">
    <source>
        <dbReference type="ARBA" id="ARBA00022989"/>
    </source>
</evidence>
<evidence type="ECO:0000313" key="11">
    <source>
        <dbReference type="Proteomes" id="UP000286134"/>
    </source>
</evidence>
<protein>
    <submittedName>
        <fullName evidence="10">Sexual differentiation process protein isp4</fullName>
    </submittedName>
</protein>
<evidence type="ECO:0000256" key="1">
    <source>
        <dbReference type="ARBA" id="ARBA00004141"/>
    </source>
</evidence>
<keyword evidence="4 9" id="KW-0812">Transmembrane</keyword>
<reference evidence="10 11" key="1">
    <citation type="journal article" date="2018" name="BMC Genomics">
        <title>Comparative genome analyses reveal sequence features reflecting distinct modes of host-adaptation between dicot and monocot powdery mildew.</title>
        <authorList>
            <person name="Wu Y."/>
            <person name="Ma X."/>
            <person name="Pan Z."/>
            <person name="Kale S.D."/>
            <person name="Song Y."/>
            <person name="King H."/>
            <person name="Zhang Q."/>
            <person name="Presley C."/>
            <person name="Deng X."/>
            <person name="Wei C.I."/>
            <person name="Xiao S."/>
        </authorList>
    </citation>
    <scope>NUCLEOTIDE SEQUENCE [LARGE SCALE GENOMIC DNA]</scope>
    <source>
        <strain evidence="10">UMSG2</strain>
    </source>
</reference>
<evidence type="ECO:0000256" key="5">
    <source>
        <dbReference type="ARBA" id="ARBA00022856"/>
    </source>
</evidence>
<keyword evidence="7 9" id="KW-1133">Transmembrane helix</keyword>
<feature type="transmembrane region" description="Helical" evidence="9">
    <location>
        <begin position="300"/>
        <end position="320"/>
    </location>
</feature>
<keyword evidence="3" id="KW-0813">Transport</keyword>
<keyword evidence="5" id="KW-0571">Peptide transport</keyword>
<dbReference type="OrthoDB" id="9986677at2759"/>
<dbReference type="GO" id="GO:0035673">
    <property type="term" value="F:oligopeptide transmembrane transporter activity"/>
    <property type="evidence" value="ECO:0007669"/>
    <property type="project" value="InterPro"/>
</dbReference>
<feature type="transmembrane region" description="Helical" evidence="9">
    <location>
        <begin position="517"/>
        <end position="537"/>
    </location>
</feature>
<keyword evidence="6" id="KW-0653">Protein transport</keyword>
<keyword evidence="11" id="KW-1185">Reference proteome</keyword>
<feature type="transmembrane region" description="Helical" evidence="9">
    <location>
        <begin position="125"/>
        <end position="145"/>
    </location>
</feature>
<dbReference type="InterPro" id="IPR004648">
    <property type="entry name" value="Oligpept_transpt"/>
</dbReference>
<dbReference type="AlphaFoldDB" id="A0A420HXQ7"/>
<dbReference type="Pfam" id="PF03169">
    <property type="entry name" value="OPT"/>
    <property type="match status" value="1"/>
</dbReference>
<sequence length="837" mass="94741">MVGNDRKDISVVANSLDTKDEATLNFSDNGRPDIPTTDQLDLNQPDQKLYSEAEKLDHLKKFAETHHLDPNLPLDELVEIEEILSSGNVEIGVKTEKAYLEDDSPYPEVRAAVRNYDEDVPANTIRAWTIGLMLTTIGAGINCLFSLRNPSIAITTFAVQLIAFPLGRGWDLIMPDRQFQLGAIKFNLSPGRFNFKEHAIIVCMANAGYAGSAIYATDVLISQTVFYGQNFGWMFQLLFAITNQMIGYGLAGICRRWLVWPAAMIWPSDLVNCALMYTLHDNNPSNNHTANGWSITKYRWFLYVVCGSFIWYFVPGWIFQGLSYFTFLCWIAPQNVAVNQIFGGLTGLGLMPLTFDWTVVTGYLGSPLIPLKFMRCPFILINEFRPWHAIMNAMIGVVFFFIAPALGIHYYGVWFSDFLPMQDSHSYDNTAKLYNVSRILDSGYRFNETAYKEYSPIFMSTNFALSYGMSFAAISAVIFHTALYERKTIWKQFKLARNQQDDCHMKMMRKYSDAPDWWYLLLFIVMLSLSFVVILVWDTHFSWWAMIVCTIIPCLFVIPMGIIYATTNIQIGLNVLTEFIIGYMTPGKPLAMMMFKSYGYIVMVQAQYFLQDLKLGHYLKLPPKTLFSAQAAATIWSSIVQISVMNWALGNIEDICSPDQKSSYTCPGGNVFFTASIVWGAIGPARIFASGALYSPLMWCFLIGAILPFFTYYAAKKYPNSRFRYLSVPVMLGSLGAIPPATVYNLLCWGSVGFIFQKFIRGRYNPWWSKYNYITSAGLDSGLILCTLLIFFTLSLTNVKPPQWFGNVDVFNTMDQSDTAIRKTLPPGGKIGSVTWP</sequence>
<dbReference type="EMBL" id="MCFK01003491">
    <property type="protein sequence ID" value="RKF62254.1"/>
    <property type="molecule type" value="Genomic_DNA"/>
</dbReference>
<evidence type="ECO:0000256" key="4">
    <source>
        <dbReference type="ARBA" id="ARBA00022692"/>
    </source>
</evidence>
<comment type="similarity">
    <text evidence="2">Belongs to the oligopeptide OPT transporter family.</text>
</comment>
<dbReference type="NCBIfam" id="TIGR00728">
    <property type="entry name" value="OPT_sfam"/>
    <property type="match status" value="1"/>
</dbReference>
<keyword evidence="8 9" id="KW-0472">Membrane</keyword>
<evidence type="ECO:0000256" key="2">
    <source>
        <dbReference type="ARBA" id="ARBA00008807"/>
    </source>
</evidence>
<feature type="transmembrane region" description="Helical" evidence="9">
    <location>
        <begin position="671"/>
        <end position="689"/>
    </location>
</feature>
<feature type="transmembrane region" description="Helical" evidence="9">
    <location>
        <begin position="735"/>
        <end position="756"/>
    </location>
</feature>
<dbReference type="GO" id="GO:0015031">
    <property type="term" value="P:protein transport"/>
    <property type="evidence" value="ECO:0007669"/>
    <property type="project" value="UniProtKB-KW"/>
</dbReference>
<feature type="transmembrane region" description="Helical" evidence="9">
    <location>
        <begin position="233"/>
        <end position="251"/>
    </location>
</feature>
<feature type="transmembrane region" description="Helical" evidence="9">
    <location>
        <begin position="543"/>
        <end position="569"/>
    </location>
</feature>
<feature type="transmembrane region" description="Helical" evidence="9">
    <location>
        <begin position="387"/>
        <end position="411"/>
    </location>
</feature>
<dbReference type="Proteomes" id="UP000286134">
    <property type="component" value="Unassembled WGS sequence"/>
</dbReference>
<proteinExistence type="inferred from homology"/>
<feature type="transmembrane region" description="Helical" evidence="9">
    <location>
        <begin position="199"/>
        <end position="221"/>
    </location>
</feature>
<evidence type="ECO:0000256" key="8">
    <source>
        <dbReference type="ARBA" id="ARBA00023136"/>
    </source>
</evidence>
<feature type="transmembrane region" description="Helical" evidence="9">
    <location>
        <begin position="777"/>
        <end position="796"/>
    </location>
</feature>